<name>A0ACB9PDY2_BAUVA</name>
<accession>A0ACB9PDY2</accession>
<evidence type="ECO:0000313" key="1">
    <source>
        <dbReference type="EMBL" id="KAI4346601.1"/>
    </source>
</evidence>
<organism evidence="1 2">
    <name type="scientific">Bauhinia variegata</name>
    <name type="common">Purple orchid tree</name>
    <name type="synonym">Phanera variegata</name>
    <dbReference type="NCBI Taxonomy" id="167791"/>
    <lineage>
        <taxon>Eukaryota</taxon>
        <taxon>Viridiplantae</taxon>
        <taxon>Streptophyta</taxon>
        <taxon>Embryophyta</taxon>
        <taxon>Tracheophyta</taxon>
        <taxon>Spermatophyta</taxon>
        <taxon>Magnoliopsida</taxon>
        <taxon>eudicotyledons</taxon>
        <taxon>Gunneridae</taxon>
        <taxon>Pentapetalae</taxon>
        <taxon>rosids</taxon>
        <taxon>fabids</taxon>
        <taxon>Fabales</taxon>
        <taxon>Fabaceae</taxon>
        <taxon>Cercidoideae</taxon>
        <taxon>Cercideae</taxon>
        <taxon>Bauhiniinae</taxon>
        <taxon>Bauhinia</taxon>
    </lineage>
</organism>
<protein>
    <submittedName>
        <fullName evidence="1">Uncharacterized protein</fullName>
    </submittedName>
</protein>
<evidence type="ECO:0000313" key="2">
    <source>
        <dbReference type="Proteomes" id="UP000828941"/>
    </source>
</evidence>
<gene>
    <name evidence="1" type="ORF">L6164_007483</name>
</gene>
<sequence>MLGGKRLKAQKSKVEKIQSDIDKTHSDINRHKVQIGTGQKMMKKLTKGIEDSEKEKERLVEEVDTDFKLKDMKRANKELEMKGKDYEKKLDQLQTALRKHMKQLQVDLMDPEKMITMGDDAELELSDSFHEGVVFSVKPPKKCRKNIANLLGGKKTLSSLSPVFALHHYKPTPLYVMDEIDSAPASGIICLNRRIQLLVFIKLIIAPRASALILQVYQ</sequence>
<reference evidence="1 2" key="1">
    <citation type="journal article" date="2022" name="DNA Res.">
        <title>Chromosomal-level genome assembly of the orchid tree Bauhinia variegata (Leguminosae; Cercidoideae) supports the allotetraploid origin hypothesis of Bauhinia.</title>
        <authorList>
            <person name="Zhong Y."/>
            <person name="Chen Y."/>
            <person name="Zheng D."/>
            <person name="Pang J."/>
            <person name="Liu Y."/>
            <person name="Luo S."/>
            <person name="Meng S."/>
            <person name="Qian L."/>
            <person name="Wei D."/>
            <person name="Dai S."/>
            <person name="Zhou R."/>
        </authorList>
    </citation>
    <scope>NUCLEOTIDE SEQUENCE [LARGE SCALE GENOMIC DNA]</scope>
    <source>
        <strain evidence="1">BV-YZ2020</strain>
    </source>
</reference>
<keyword evidence="2" id="KW-1185">Reference proteome</keyword>
<dbReference type="EMBL" id="CM039429">
    <property type="protein sequence ID" value="KAI4346601.1"/>
    <property type="molecule type" value="Genomic_DNA"/>
</dbReference>
<proteinExistence type="predicted"/>
<comment type="caution">
    <text evidence="1">The sequence shown here is derived from an EMBL/GenBank/DDBJ whole genome shotgun (WGS) entry which is preliminary data.</text>
</comment>
<dbReference type="Proteomes" id="UP000828941">
    <property type="component" value="Chromosome 4"/>
</dbReference>